<evidence type="ECO:0000313" key="3">
    <source>
        <dbReference type="EMBL" id="KAG9251714.1"/>
    </source>
</evidence>
<proteinExistence type="predicted"/>
<dbReference type="RefSeq" id="XP_046115638.1">
    <property type="nucleotide sequence ID" value="XM_046266479.1"/>
</dbReference>
<dbReference type="Proteomes" id="UP000887229">
    <property type="component" value="Unassembled WGS sequence"/>
</dbReference>
<comment type="caution">
    <text evidence="3">The sequence shown here is derived from an EMBL/GenBank/DDBJ whole genome shotgun (WGS) entry which is preliminary data.</text>
</comment>
<evidence type="ECO:0000313" key="4">
    <source>
        <dbReference type="Proteomes" id="UP000887229"/>
    </source>
</evidence>
<feature type="region of interest" description="Disordered" evidence="2">
    <location>
        <begin position="336"/>
        <end position="517"/>
    </location>
</feature>
<gene>
    <name evidence="3" type="ORF">F5Z01DRAFT_711607</name>
</gene>
<reference evidence="3" key="1">
    <citation type="journal article" date="2021" name="IMA Fungus">
        <title>Genomic characterization of three marine fungi, including Emericellopsis atlantica sp. nov. with signatures of a generalist lifestyle and marine biomass degradation.</title>
        <authorList>
            <person name="Hagestad O.C."/>
            <person name="Hou L."/>
            <person name="Andersen J.H."/>
            <person name="Hansen E.H."/>
            <person name="Altermark B."/>
            <person name="Li C."/>
            <person name="Kuhnert E."/>
            <person name="Cox R.J."/>
            <person name="Crous P.W."/>
            <person name="Spatafora J.W."/>
            <person name="Lail K."/>
            <person name="Amirebrahimi M."/>
            <person name="Lipzen A."/>
            <person name="Pangilinan J."/>
            <person name="Andreopoulos W."/>
            <person name="Hayes R.D."/>
            <person name="Ng V."/>
            <person name="Grigoriev I.V."/>
            <person name="Jackson S.A."/>
            <person name="Sutton T.D.S."/>
            <person name="Dobson A.D.W."/>
            <person name="Rama T."/>
        </authorList>
    </citation>
    <scope>NUCLEOTIDE SEQUENCE</scope>
    <source>
        <strain evidence="3">TS7</strain>
    </source>
</reference>
<dbReference type="GeneID" id="70297382"/>
<feature type="region of interest" description="Disordered" evidence="2">
    <location>
        <begin position="534"/>
        <end position="554"/>
    </location>
</feature>
<protein>
    <submittedName>
        <fullName evidence="3">Rossmann-fold NAD(P)(+)-binding protein</fullName>
    </submittedName>
</protein>
<feature type="coiled-coil region" evidence="1">
    <location>
        <begin position="166"/>
        <end position="279"/>
    </location>
</feature>
<dbReference type="OrthoDB" id="20105at2759"/>
<dbReference type="AlphaFoldDB" id="A0A9P8CLJ7"/>
<organism evidence="3 4">
    <name type="scientific">Emericellopsis atlantica</name>
    <dbReference type="NCBI Taxonomy" id="2614577"/>
    <lineage>
        <taxon>Eukaryota</taxon>
        <taxon>Fungi</taxon>
        <taxon>Dikarya</taxon>
        <taxon>Ascomycota</taxon>
        <taxon>Pezizomycotina</taxon>
        <taxon>Sordariomycetes</taxon>
        <taxon>Hypocreomycetidae</taxon>
        <taxon>Hypocreales</taxon>
        <taxon>Bionectriaceae</taxon>
        <taxon>Emericellopsis</taxon>
    </lineage>
</organism>
<name>A0A9P8CLJ7_9HYPO</name>
<keyword evidence="1" id="KW-0175">Coiled coil</keyword>
<keyword evidence="4" id="KW-1185">Reference proteome</keyword>
<evidence type="ECO:0000256" key="1">
    <source>
        <dbReference type="SAM" id="Coils"/>
    </source>
</evidence>
<accession>A0A9P8CLJ7</accession>
<evidence type="ECO:0000256" key="2">
    <source>
        <dbReference type="SAM" id="MobiDB-lite"/>
    </source>
</evidence>
<feature type="compositionally biased region" description="Basic residues" evidence="2">
    <location>
        <begin position="398"/>
        <end position="410"/>
    </location>
</feature>
<dbReference type="EMBL" id="MU251266">
    <property type="protein sequence ID" value="KAG9251714.1"/>
    <property type="molecule type" value="Genomic_DNA"/>
</dbReference>
<feature type="region of interest" description="Disordered" evidence="2">
    <location>
        <begin position="289"/>
        <end position="310"/>
    </location>
</feature>
<feature type="compositionally biased region" description="Acidic residues" evidence="2">
    <location>
        <begin position="424"/>
        <end position="437"/>
    </location>
</feature>
<sequence>MSRDRSEVGHLYAPLSACNLTDERVKKRLLSIHELEIKRQHVLHGIESIHRDEEARLMKLKLLSFQDENARLEEAAGNKGTESQELANSLAALRQEFHEAHRAARGRESKFMKQSSEIAALKIELESLRGSVQDSGHILQEKFTLTRELDRLRPEIEHLRSQLSSHQSVIAEKHALQRQVDTLEVELDNQKRSKQKLQDKEQKQALDELRSQLADAERMIAAEKRESEKVAKAHEKTTAEVNSNMERLEERAVAMKDKIKTLQQDLKKVRGELDQERAAHEATRQAMQKLKKPAQQAVPAAKKRRVEEKSFADITIETPGNESQHERHGVKKRGIIHAPMGEKSHFSITPFLNRKKPIEEELELEHDDATASMAPGGLAADSEAEDMANNSAEERPAKTKPLKARGKARGKPLADNSRSRAETADIDTEPLATDDQEMAQPDPVPQVRPKAGQPARPKTKLVQADAPRLGQPTAKRAPPAEVDVKRRKRKLGGNSTLFDEEEGADEPPAPSLVKPNLAGKRKKTQLGGVANAFAGTTFSPLKRDRRGVGASFLA</sequence>